<proteinExistence type="predicted"/>
<evidence type="ECO:0000259" key="1">
    <source>
        <dbReference type="Pfam" id="PF00196"/>
    </source>
</evidence>
<dbReference type="GO" id="GO:0006355">
    <property type="term" value="P:regulation of DNA-templated transcription"/>
    <property type="evidence" value="ECO:0007669"/>
    <property type="project" value="InterPro"/>
</dbReference>
<reference evidence="3 4" key="1">
    <citation type="submission" date="2019-08" db="EMBL/GenBank/DDBJ databases">
        <title>In-depth cultivation of the pig gut microbiome towards novel bacterial diversity and tailored functional studies.</title>
        <authorList>
            <person name="Wylensek D."/>
            <person name="Hitch T.C.A."/>
            <person name="Clavel T."/>
        </authorList>
    </citation>
    <scope>NUCLEOTIDE SEQUENCE [LARGE SCALE GENOMIC DNA]</scope>
    <source>
        <strain evidence="3 4">WCA-383-APC-5B</strain>
    </source>
</reference>
<dbReference type="Pfam" id="PF00196">
    <property type="entry name" value="GerE"/>
    <property type="match status" value="1"/>
</dbReference>
<feature type="domain" description="DUF2087" evidence="2">
    <location>
        <begin position="186"/>
        <end position="252"/>
    </location>
</feature>
<dbReference type="AlphaFoldDB" id="A0A7X2MWX7"/>
<dbReference type="InterPro" id="IPR016032">
    <property type="entry name" value="Sig_transdc_resp-reg_C-effctor"/>
</dbReference>
<evidence type="ECO:0000313" key="3">
    <source>
        <dbReference type="EMBL" id="MSR90591.1"/>
    </source>
</evidence>
<protein>
    <submittedName>
        <fullName evidence="3">DUF2087 domain-containing protein</fullName>
    </submittedName>
</protein>
<dbReference type="Gene3D" id="1.10.10.10">
    <property type="entry name" value="Winged helix-like DNA-binding domain superfamily/Winged helix DNA-binding domain"/>
    <property type="match status" value="1"/>
</dbReference>
<keyword evidence="4" id="KW-1185">Reference proteome</keyword>
<comment type="caution">
    <text evidence="3">The sequence shown here is derived from an EMBL/GenBank/DDBJ whole genome shotgun (WGS) entry which is preliminary data.</text>
</comment>
<dbReference type="GO" id="GO:0003677">
    <property type="term" value="F:DNA binding"/>
    <property type="evidence" value="ECO:0007669"/>
    <property type="project" value="InterPro"/>
</dbReference>
<dbReference type="RefSeq" id="WP_154530475.1">
    <property type="nucleotide sequence ID" value="NZ_JAQXTV010000054.1"/>
</dbReference>
<sequence length="255" mass="29952">MYKDNERFWNSSVDDIKKGYSEDDNSYTCLICNKKFIKGRIYKYVDELYDSKKSVEIHIQKEHKSMLEYLLSMNSSFTGLSAVQTEIIKMFAQNISDKEIATKLDVAQSTIRNHRYKLREKEKQAKIFLSIMQLLSEDTKEGINILDNGFICDAHKTATTLDDRFNITDVEKTKVKASYFNKDGTLKNYPSKEKKKIIILEKICESFEKNKNYNEQQVNEIIERIYKDYATVRRALIEYGFLGRSTDCSVYYLKI</sequence>
<name>A0A7X2MWX7_9CLOT</name>
<dbReference type="Pfam" id="PF09860">
    <property type="entry name" value="DUF2087"/>
    <property type="match status" value="1"/>
</dbReference>
<gene>
    <name evidence="3" type="ORF">FYJ33_03975</name>
</gene>
<evidence type="ECO:0000259" key="2">
    <source>
        <dbReference type="Pfam" id="PF09860"/>
    </source>
</evidence>
<dbReference type="InterPro" id="IPR018656">
    <property type="entry name" value="DUF2087"/>
</dbReference>
<dbReference type="InterPro" id="IPR000792">
    <property type="entry name" value="Tscrpt_reg_LuxR_C"/>
</dbReference>
<dbReference type="SUPFAM" id="SSF46894">
    <property type="entry name" value="C-terminal effector domain of the bipartite response regulators"/>
    <property type="match status" value="1"/>
</dbReference>
<evidence type="ECO:0000313" key="4">
    <source>
        <dbReference type="Proteomes" id="UP000460287"/>
    </source>
</evidence>
<dbReference type="Proteomes" id="UP000460287">
    <property type="component" value="Unassembled WGS sequence"/>
</dbReference>
<accession>A0A7X2MWX7</accession>
<dbReference type="EMBL" id="VULX01000003">
    <property type="protein sequence ID" value="MSR90591.1"/>
    <property type="molecule type" value="Genomic_DNA"/>
</dbReference>
<feature type="domain" description="HTH luxR-type" evidence="1">
    <location>
        <begin position="80"/>
        <end position="121"/>
    </location>
</feature>
<organism evidence="3 4">
    <name type="scientific">Inconstantimicrobium porci</name>
    <dbReference type="NCBI Taxonomy" id="2652291"/>
    <lineage>
        <taxon>Bacteria</taxon>
        <taxon>Bacillati</taxon>
        <taxon>Bacillota</taxon>
        <taxon>Clostridia</taxon>
        <taxon>Eubacteriales</taxon>
        <taxon>Clostridiaceae</taxon>
        <taxon>Inconstantimicrobium</taxon>
    </lineage>
</organism>
<dbReference type="InterPro" id="IPR036388">
    <property type="entry name" value="WH-like_DNA-bd_sf"/>
</dbReference>